<dbReference type="PANTHER" id="PTHR47817">
    <property type="entry name" value="OS04G0686300 PROTEIN"/>
    <property type="match status" value="1"/>
</dbReference>
<dbReference type="InterPro" id="IPR003746">
    <property type="entry name" value="DUF167"/>
</dbReference>
<dbReference type="OrthoDB" id="244097at2759"/>
<dbReference type="Gene3D" id="3.30.1200.10">
    <property type="entry name" value="YggU-like"/>
    <property type="match status" value="1"/>
</dbReference>
<evidence type="ECO:0000256" key="1">
    <source>
        <dbReference type="ARBA" id="ARBA00010364"/>
    </source>
</evidence>
<organism evidence="3 4">
    <name type="scientific">Coccomyxa subellipsoidea (strain C-169)</name>
    <name type="common">Green microalga</name>
    <dbReference type="NCBI Taxonomy" id="574566"/>
    <lineage>
        <taxon>Eukaryota</taxon>
        <taxon>Viridiplantae</taxon>
        <taxon>Chlorophyta</taxon>
        <taxon>core chlorophytes</taxon>
        <taxon>Trebouxiophyceae</taxon>
        <taxon>Trebouxiophyceae incertae sedis</taxon>
        <taxon>Coccomyxaceae</taxon>
        <taxon>Coccomyxa</taxon>
        <taxon>Coccomyxa subellipsoidea</taxon>
    </lineage>
</organism>
<protein>
    <submittedName>
        <fullName evidence="3">DUF167-domain-containing protein</fullName>
    </submittedName>
</protein>
<dbReference type="SMART" id="SM01152">
    <property type="entry name" value="DUF167"/>
    <property type="match status" value="1"/>
</dbReference>
<accession>I0Z776</accession>
<dbReference type="STRING" id="574566.I0Z776"/>
<name>I0Z776_COCSC</name>
<proteinExistence type="inferred from homology"/>
<dbReference type="Proteomes" id="UP000007264">
    <property type="component" value="Unassembled WGS sequence"/>
</dbReference>
<reference evidence="3 4" key="1">
    <citation type="journal article" date="2012" name="Genome Biol.">
        <title>The genome of the polar eukaryotic microalga coccomyxa subellipsoidea reveals traits of cold adaptation.</title>
        <authorList>
            <person name="Blanc G."/>
            <person name="Agarkova I."/>
            <person name="Grimwood J."/>
            <person name="Kuo A."/>
            <person name="Brueggeman A."/>
            <person name="Dunigan D."/>
            <person name="Gurnon J."/>
            <person name="Ladunga I."/>
            <person name="Lindquist E."/>
            <person name="Lucas S."/>
            <person name="Pangilinan J."/>
            <person name="Proschold T."/>
            <person name="Salamov A."/>
            <person name="Schmutz J."/>
            <person name="Weeks D."/>
            <person name="Yamada T."/>
            <person name="Claverie J.M."/>
            <person name="Grigoriev I."/>
            <person name="Van Etten J."/>
            <person name="Lomsadze A."/>
            <person name="Borodovsky M."/>
        </authorList>
    </citation>
    <scope>NUCLEOTIDE SEQUENCE [LARGE SCALE GENOMIC DNA]</scope>
    <source>
        <strain evidence="3 4">C-169</strain>
    </source>
</reference>
<dbReference type="Pfam" id="PF02594">
    <property type="entry name" value="DUF167"/>
    <property type="match status" value="1"/>
</dbReference>
<dbReference type="SUPFAM" id="SSF69786">
    <property type="entry name" value="YggU-like"/>
    <property type="match status" value="1"/>
</dbReference>
<dbReference type="HAMAP" id="MF_00634">
    <property type="entry name" value="UPF0235"/>
    <property type="match status" value="1"/>
</dbReference>
<dbReference type="RefSeq" id="XP_005651039.1">
    <property type="nucleotide sequence ID" value="XM_005650982.1"/>
</dbReference>
<dbReference type="NCBIfam" id="TIGR00251">
    <property type="entry name" value="DUF167 family protein"/>
    <property type="match status" value="1"/>
</dbReference>
<evidence type="ECO:0000313" key="3">
    <source>
        <dbReference type="EMBL" id="EIE26495.1"/>
    </source>
</evidence>
<comment type="similarity">
    <text evidence="1">Belongs to the UPF0235 family.</text>
</comment>
<evidence type="ECO:0000313" key="4">
    <source>
        <dbReference type="Proteomes" id="UP000007264"/>
    </source>
</evidence>
<dbReference type="eggNOG" id="KOG3276">
    <property type="taxonomic scope" value="Eukaryota"/>
</dbReference>
<dbReference type="PANTHER" id="PTHR47817:SF2">
    <property type="entry name" value="OS04G0686300 PROTEIN"/>
    <property type="match status" value="1"/>
</dbReference>
<dbReference type="AlphaFoldDB" id="I0Z776"/>
<keyword evidence="4" id="KW-1185">Reference proteome</keyword>
<sequence>MKSSSKSKPKEGLPETTKNLPTYVKQLSEDSVSISVHCKPGSKVNSFSITEGSVSLAISAPAREGEANAAAALFLAEVLGVKKRQVELAIGSRSREKVFKVHGLDSDTALTRLMQASGQS</sequence>
<dbReference type="GeneID" id="17044505"/>
<dbReference type="InterPro" id="IPR036591">
    <property type="entry name" value="YggU-like_sf"/>
</dbReference>
<gene>
    <name evidence="3" type="ORF">COCSUDRAFT_32182</name>
</gene>
<evidence type="ECO:0000256" key="2">
    <source>
        <dbReference type="SAM" id="MobiDB-lite"/>
    </source>
</evidence>
<dbReference type="KEGG" id="csl:COCSUDRAFT_32182"/>
<dbReference type="EMBL" id="AGSI01000002">
    <property type="protein sequence ID" value="EIE26495.1"/>
    <property type="molecule type" value="Genomic_DNA"/>
</dbReference>
<comment type="caution">
    <text evidence="3">The sequence shown here is derived from an EMBL/GenBank/DDBJ whole genome shotgun (WGS) entry which is preliminary data.</text>
</comment>
<feature type="region of interest" description="Disordered" evidence="2">
    <location>
        <begin position="1"/>
        <end position="22"/>
    </location>
</feature>